<sequence>MMEYYSYSLQAQKLHAELARKYTTHFHTICTTWVFLTHGEREQCIKAASPGYILDLQPEWNLNDLAALGSSYLLELFKHRATKSLIEQYRRGMDGGPGDFKVIFFKKDWRKHVPCWDRPCFYFTEEMYGEKIEISSLCDSDVENKFNADFEAYALVSEFIGQQILFRQIALLRCLNTVVEAILERHRQHHLSSQPASKGPIRDSTVKLTLQDVIDRTRERELNFEVYLSLLREKPEILCEDVKHQYDSRPELTPLLHPGGSTGPMTTLGLNVFDVVHDKLGSLTIWKTIRGFLDLLKGPPKHEYYHSIIAHELHALCREEFYRKRRLFARHISTGIAFDWLRRSHDGFGSSSYHEKRKPGELIHKDPQLHYLLCLHREMHVLQAAEWLPKLGNMWKKHPSELERLSEREFQAFSELATIIAFVEDLSSVIMPPPCDPYQGLLFEDSWKELGREMAKIRSKEVRKLNFAESVDGTLQPYAARCILNSLDKWMRKKTRQRMGFPFEKASQMAFHKLEWEYEWKHVKRSGHAEKTAFLLERERHFSKLRNQLLLEHRAKTDKENAWHLHSVYSISPNRDRLQPNDQVHSSQIFKVNPTIAKSFAVIFEEALRAVPWQSFINAMASLGFSIVPRYGFAYVFTPPGSVMPLCIQRPQNKLIQGQTKLILARRLNRVYGLSAGSFEAD</sequence>
<dbReference type="AlphaFoldDB" id="A0A8H4K0D9"/>
<accession>A0A8H4K0D9</accession>
<protein>
    <submittedName>
        <fullName evidence="1">Ipa protein</fullName>
    </submittedName>
</protein>
<dbReference type="OrthoDB" id="2922289at2759"/>
<reference evidence="1" key="1">
    <citation type="submission" date="2020-01" db="EMBL/GenBank/DDBJ databases">
        <title>Identification and distribution of gene clusters putatively required for synthesis of sphingolipid metabolism inhibitors in phylogenetically diverse species of the filamentous fungus Fusarium.</title>
        <authorList>
            <person name="Kim H.-S."/>
            <person name="Busman M."/>
            <person name="Brown D.W."/>
            <person name="Divon H."/>
            <person name="Uhlig S."/>
            <person name="Proctor R.H."/>
        </authorList>
    </citation>
    <scope>NUCLEOTIDE SEQUENCE</scope>
    <source>
        <strain evidence="1">NRRL 53441</strain>
    </source>
</reference>
<comment type="caution">
    <text evidence="1">The sequence shown here is derived from an EMBL/GenBank/DDBJ whole genome shotgun (WGS) entry which is preliminary data.</text>
</comment>
<dbReference type="Proteomes" id="UP000605986">
    <property type="component" value="Unassembled WGS sequence"/>
</dbReference>
<dbReference type="PROSITE" id="PS01121">
    <property type="entry name" value="CASPASE_HIS"/>
    <property type="match status" value="1"/>
</dbReference>
<dbReference type="PANTHER" id="PTHR40788:SF1">
    <property type="entry name" value="IPA PROTEIN"/>
    <property type="match status" value="1"/>
</dbReference>
<dbReference type="EMBL" id="JAADJG010000639">
    <property type="protein sequence ID" value="KAF4440869.1"/>
    <property type="molecule type" value="Genomic_DNA"/>
</dbReference>
<name>A0A8H4K0D9_9HYPO</name>
<evidence type="ECO:0000313" key="2">
    <source>
        <dbReference type="Proteomes" id="UP000605986"/>
    </source>
</evidence>
<organism evidence="1 2">
    <name type="scientific">Fusarium austroafricanum</name>
    <dbReference type="NCBI Taxonomy" id="2364996"/>
    <lineage>
        <taxon>Eukaryota</taxon>
        <taxon>Fungi</taxon>
        <taxon>Dikarya</taxon>
        <taxon>Ascomycota</taxon>
        <taxon>Pezizomycotina</taxon>
        <taxon>Sordariomycetes</taxon>
        <taxon>Hypocreomycetidae</taxon>
        <taxon>Hypocreales</taxon>
        <taxon>Nectriaceae</taxon>
        <taxon>Fusarium</taxon>
        <taxon>Fusarium concolor species complex</taxon>
    </lineage>
</organism>
<proteinExistence type="predicted"/>
<dbReference type="InterPro" id="IPR016129">
    <property type="entry name" value="Caspase_his_AS"/>
</dbReference>
<dbReference type="PANTHER" id="PTHR40788">
    <property type="entry name" value="CLR5 DOMAIN-CONTAINING PROTEIN-RELATED"/>
    <property type="match status" value="1"/>
</dbReference>
<gene>
    <name evidence="1" type="ORF">F53441_12167</name>
</gene>
<evidence type="ECO:0000313" key="1">
    <source>
        <dbReference type="EMBL" id="KAF4440869.1"/>
    </source>
</evidence>
<keyword evidence="2" id="KW-1185">Reference proteome</keyword>